<keyword evidence="2" id="KW-1185">Reference proteome</keyword>
<name>A0ABW3BRQ7_9FLAO</name>
<sequence length="202" mass="23732">MTNIKYKKSKILIQPIGIMLLFLILNSCACIGPNSKKGQEQARVWITKKLKKYKMVNPENRNIRTDVFYKSLGYAYNENDNSYTYDKEIPKYMKPEDYQELTQYYRFYNSGTAFTFSKNINDTVFDSNSFINKDGGISFVLDKNENIIISYSTMNCGRFLERSYEVKGDTLIVKHGDNIGYRVFHYYKEFEVSKSIIDIPEF</sequence>
<reference evidence="2" key="1">
    <citation type="journal article" date="2019" name="Int. J. Syst. Evol. Microbiol.">
        <title>The Global Catalogue of Microorganisms (GCM) 10K type strain sequencing project: providing services to taxonomists for standard genome sequencing and annotation.</title>
        <authorList>
            <consortium name="The Broad Institute Genomics Platform"/>
            <consortium name="The Broad Institute Genome Sequencing Center for Infectious Disease"/>
            <person name="Wu L."/>
            <person name="Ma J."/>
        </authorList>
    </citation>
    <scope>NUCLEOTIDE SEQUENCE [LARGE SCALE GENOMIC DNA]</scope>
    <source>
        <strain evidence="2">CCUG 60529</strain>
    </source>
</reference>
<dbReference type="Proteomes" id="UP001597011">
    <property type="component" value="Unassembled WGS sequence"/>
</dbReference>
<evidence type="ECO:0000313" key="1">
    <source>
        <dbReference type="EMBL" id="MFD0835696.1"/>
    </source>
</evidence>
<dbReference type="EMBL" id="JBHTIB010000010">
    <property type="protein sequence ID" value="MFD0835696.1"/>
    <property type="molecule type" value="Genomic_DNA"/>
</dbReference>
<proteinExistence type="predicted"/>
<gene>
    <name evidence="1" type="ORF">ACFQ0I_07980</name>
</gene>
<comment type="caution">
    <text evidence="1">The sequence shown here is derived from an EMBL/GenBank/DDBJ whole genome shotgun (WGS) entry which is preliminary data.</text>
</comment>
<dbReference type="RefSeq" id="WP_379941064.1">
    <property type="nucleotide sequence ID" value="NZ_JBHTIB010000010.1"/>
</dbReference>
<organism evidence="1 2">
    <name type="scientific">Mariniflexile aquimaris</name>
    <dbReference type="NCBI Taxonomy" id="881009"/>
    <lineage>
        <taxon>Bacteria</taxon>
        <taxon>Pseudomonadati</taxon>
        <taxon>Bacteroidota</taxon>
        <taxon>Flavobacteriia</taxon>
        <taxon>Flavobacteriales</taxon>
        <taxon>Flavobacteriaceae</taxon>
        <taxon>Mariniflexile</taxon>
    </lineage>
</organism>
<evidence type="ECO:0000313" key="2">
    <source>
        <dbReference type="Proteomes" id="UP001597011"/>
    </source>
</evidence>
<accession>A0ABW3BRQ7</accession>
<evidence type="ECO:0008006" key="3">
    <source>
        <dbReference type="Google" id="ProtNLM"/>
    </source>
</evidence>
<protein>
    <recommendedName>
        <fullName evidence="3">Lipoprotein</fullName>
    </recommendedName>
</protein>